<dbReference type="GO" id="GO:1904680">
    <property type="term" value="F:peptide transmembrane transporter activity"/>
    <property type="evidence" value="ECO:0007669"/>
    <property type="project" value="TreeGrafter"/>
</dbReference>
<dbReference type="CDD" id="cd08500">
    <property type="entry name" value="PBP2_NikA_DppA_OppA_like_4"/>
    <property type="match status" value="1"/>
</dbReference>
<dbReference type="PANTHER" id="PTHR30290">
    <property type="entry name" value="PERIPLASMIC BINDING COMPONENT OF ABC TRANSPORTER"/>
    <property type="match status" value="1"/>
</dbReference>
<dbReference type="SUPFAM" id="SSF53850">
    <property type="entry name" value="Periplasmic binding protein-like II"/>
    <property type="match status" value="1"/>
</dbReference>
<dbReference type="InterPro" id="IPR000914">
    <property type="entry name" value="SBP_5_dom"/>
</dbReference>
<protein>
    <submittedName>
        <fullName evidence="2">ABC transporter substrate-binding protein</fullName>
    </submittedName>
</protein>
<evidence type="ECO:0000259" key="1">
    <source>
        <dbReference type="Pfam" id="PF00496"/>
    </source>
</evidence>
<accession>A0A7V0N0K1</accession>
<comment type="caution">
    <text evidence="2">The sequence shown here is derived from an EMBL/GenBank/DDBJ whole genome shotgun (WGS) entry which is preliminary data.</text>
</comment>
<dbReference type="Proteomes" id="UP000885660">
    <property type="component" value="Unassembled WGS sequence"/>
</dbReference>
<dbReference type="PANTHER" id="PTHR30290:SF62">
    <property type="entry name" value="OLIGOPEPTIDE ABC TRANSPORTER, PERIPLASMIC OLIGOPEPTIDE-BINDING PROTEIN"/>
    <property type="match status" value="1"/>
</dbReference>
<organism evidence="2">
    <name type="scientific">Aerophobetes bacterium</name>
    <dbReference type="NCBI Taxonomy" id="2030807"/>
    <lineage>
        <taxon>Bacteria</taxon>
        <taxon>Candidatus Aerophobota</taxon>
    </lineage>
</organism>
<dbReference type="AlphaFoldDB" id="A0A7V0N0K1"/>
<gene>
    <name evidence="2" type="ORF">ENG47_02105</name>
</gene>
<dbReference type="Gene3D" id="3.10.105.10">
    <property type="entry name" value="Dipeptide-binding Protein, Domain 3"/>
    <property type="match status" value="1"/>
</dbReference>
<dbReference type="GO" id="GO:0015833">
    <property type="term" value="P:peptide transport"/>
    <property type="evidence" value="ECO:0007669"/>
    <property type="project" value="TreeGrafter"/>
</dbReference>
<feature type="domain" description="Solute-binding protein family 5" evidence="1">
    <location>
        <begin position="115"/>
        <end position="530"/>
    </location>
</feature>
<reference evidence="2" key="1">
    <citation type="journal article" date="2020" name="mSystems">
        <title>Genome- and Community-Level Interaction Insights into Carbon Utilization and Element Cycling Functions of Hydrothermarchaeota in Hydrothermal Sediment.</title>
        <authorList>
            <person name="Zhou Z."/>
            <person name="Liu Y."/>
            <person name="Xu W."/>
            <person name="Pan J."/>
            <person name="Luo Z.H."/>
            <person name="Li M."/>
        </authorList>
    </citation>
    <scope>NUCLEOTIDE SEQUENCE [LARGE SCALE GENOMIC DNA]</scope>
    <source>
        <strain evidence="2">HyVt-219</strain>
    </source>
</reference>
<proteinExistence type="predicted"/>
<name>A0A7V0N0K1_UNCAE</name>
<dbReference type="Pfam" id="PF00496">
    <property type="entry name" value="SBP_bac_5"/>
    <property type="match status" value="1"/>
</dbReference>
<sequence>MMRKLIVMLLIGGISLLGITPALAQEVYELKQYEKLTGKKIEFKEAPMLRVKVAAGELPPVEERLPEEPLVVKPIEAIGKYGGTWHRANLGVLSFQVYCEVEEHLFSYDEYCTKILPNIVKGWEISEDGKTVTFFLRKGMKWSDGAPFTADDFVFCWNDILLNKDLTPVVPAKLTIEGEPGTIKKIDDYAFSLSFAAPYSMVVEMFANAYPPMIFAPAHYLKQFHPKYTSMEKIEKMMKKEGFASWQDYFKTKNDTNGGNPERPVIGAWYPIDERGSAIQRFLRNPYYFKIDTEGNQLPYIDKIEESLMADAEAILLRALAGELDYQALRISSVANYPVCKQNEEKGDYRVIPQVPMGAGINLCTLYFNFFHKDPILRDLFRNKKFRIALSVAINREEISKLLFKGLANPSQVAPSEKTPWYVEEYAKQYTEYDPKTANKILDELGLVWDKNHQYRLRPDGKQLRFVISAFTPWPPENVEASELIKGYWEDIGIKVVVKPVDRQLWVTQVTAAEFEVASYAAAGGSYGQPAVS</sequence>
<dbReference type="EMBL" id="DRBC01000119">
    <property type="protein sequence ID" value="HDN84536.1"/>
    <property type="molecule type" value="Genomic_DNA"/>
</dbReference>
<dbReference type="InterPro" id="IPR039424">
    <property type="entry name" value="SBP_5"/>
</dbReference>
<evidence type="ECO:0000313" key="2">
    <source>
        <dbReference type="EMBL" id="HDN84536.1"/>
    </source>
</evidence>
<dbReference type="Gene3D" id="3.40.190.10">
    <property type="entry name" value="Periplasmic binding protein-like II"/>
    <property type="match status" value="1"/>
</dbReference>